<comment type="caution">
    <text evidence="1">The sequence shown here is derived from an EMBL/GenBank/DDBJ whole genome shotgun (WGS) entry which is preliminary data.</text>
</comment>
<reference evidence="1 2" key="1">
    <citation type="journal article" date="2015" name="Nature">
        <title>rRNA introns, odd ribosomes, and small enigmatic genomes across a large radiation of phyla.</title>
        <authorList>
            <person name="Brown C.T."/>
            <person name="Hug L.A."/>
            <person name="Thomas B.C."/>
            <person name="Sharon I."/>
            <person name="Castelle C.J."/>
            <person name="Singh A."/>
            <person name="Wilkins M.J."/>
            <person name="Williams K.H."/>
            <person name="Banfield J.F."/>
        </authorList>
    </citation>
    <scope>NUCLEOTIDE SEQUENCE [LARGE SCALE GENOMIC DNA]</scope>
</reference>
<protein>
    <submittedName>
        <fullName evidence="1">Uncharacterized protein</fullName>
    </submittedName>
</protein>
<sequence length="179" mass="20894">MKAGPYCGYTLPEIIEIKQKEEKKTGKFFWGYSGVFCHPKTLQNFVLQSISNSKKVYILLTETKSSFETPKVEQFTKYSTDTNHWLNLPEEILLVGNKSRPHFAITGNKLHAVEMNLDISQYCLLNGLLINKDRYLNNYFKYRVDKACGYYSPREDYTEKIIKVNYLAELVSPYSIYIK</sequence>
<dbReference type="EMBL" id="LBWK01000001">
    <property type="protein sequence ID" value="KKR06271.1"/>
    <property type="molecule type" value="Genomic_DNA"/>
</dbReference>
<evidence type="ECO:0000313" key="1">
    <source>
        <dbReference type="EMBL" id="KKR06271.1"/>
    </source>
</evidence>
<evidence type="ECO:0000313" key="2">
    <source>
        <dbReference type="Proteomes" id="UP000034799"/>
    </source>
</evidence>
<gene>
    <name evidence="1" type="ORF">UT34_C0001G0311</name>
</gene>
<proteinExistence type="predicted"/>
<dbReference type="Proteomes" id="UP000034799">
    <property type="component" value="Unassembled WGS sequence"/>
</dbReference>
<dbReference type="AlphaFoldDB" id="A0A0G0N0C5"/>
<dbReference type="STRING" id="1619100.UT34_C0001G0311"/>
<name>A0A0G0N0C5_9BACT</name>
<accession>A0A0G0N0C5</accession>
<organism evidence="1 2">
    <name type="scientific">candidate division WS6 bacterium GW2011_GWF2_39_15</name>
    <dbReference type="NCBI Taxonomy" id="1619100"/>
    <lineage>
        <taxon>Bacteria</taxon>
        <taxon>Candidatus Dojkabacteria</taxon>
    </lineage>
</organism>